<name>A0A511XP64_9PROT</name>
<feature type="domain" description="Baseplate hub protein gp44/GpP-like second" evidence="3">
    <location>
        <begin position="109"/>
        <end position="199"/>
    </location>
</feature>
<gene>
    <name evidence="4" type="ORF">AOE01nite_29180</name>
</gene>
<dbReference type="InterPro" id="IPR053981">
    <property type="entry name" value="Gp44/GpP-like_2nd"/>
</dbReference>
<accession>A0A511XP64</accession>
<dbReference type="SUPFAM" id="SSF69279">
    <property type="entry name" value="Phage tail proteins"/>
    <property type="match status" value="2"/>
</dbReference>
<dbReference type="Gene3D" id="2.30.300.10">
    <property type="entry name" value="Baseplate protein-like domain - beta roll fold"/>
    <property type="match status" value="1"/>
</dbReference>
<evidence type="ECO:0000313" key="5">
    <source>
        <dbReference type="Proteomes" id="UP000321746"/>
    </source>
</evidence>
<dbReference type="Gene3D" id="3.55.50.10">
    <property type="entry name" value="Baseplate protein-like domains"/>
    <property type="match status" value="1"/>
</dbReference>
<dbReference type="RefSeq" id="WP_146891625.1">
    <property type="nucleotide sequence ID" value="NZ_BJYG01000050.1"/>
</dbReference>
<feature type="domain" description="Baseplate hub protein gp44-like N-terminal" evidence="1">
    <location>
        <begin position="23"/>
        <end position="106"/>
    </location>
</feature>
<dbReference type="Pfam" id="PF21683">
    <property type="entry name" value="GpP-like_1st"/>
    <property type="match status" value="1"/>
</dbReference>
<comment type="caution">
    <text evidence="4">The sequence shown here is derived from an EMBL/GenBank/DDBJ whole genome shotgun (WGS) entry which is preliminary data.</text>
</comment>
<dbReference type="InterPro" id="IPR023399">
    <property type="entry name" value="Baseplate-like_2-layer_sand"/>
</dbReference>
<organism evidence="4 5">
    <name type="scientific">Acetobacter oeni</name>
    <dbReference type="NCBI Taxonomy" id="304077"/>
    <lineage>
        <taxon>Bacteria</taxon>
        <taxon>Pseudomonadati</taxon>
        <taxon>Pseudomonadota</taxon>
        <taxon>Alphaproteobacteria</taxon>
        <taxon>Acetobacterales</taxon>
        <taxon>Acetobacteraceae</taxon>
        <taxon>Acetobacter</taxon>
    </lineage>
</organism>
<evidence type="ECO:0000259" key="3">
    <source>
        <dbReference type="Pfam" id="PF22255"/>
    </source>
</evidence>
<feature type="domain" description="Baseplate hub protein gp44/GpP-like C-terminal" evidence="2">
    <location>
        <begin position="281"/>
        <end position="363"/>
    </location>
</feature>
<protein>
    <submittedName>
        <fullName evidence="4">Tail protein</fullName>
    </submittedName>
</protein>
<sequence length="386" mass="42778">MSETTQTVTAHRTSTGRDPNSLYLEIGGKVFSGWQEVRVTRGVERMPSDFDILLTEKYPGQASQIDVMPGQSCVVRLGDTRVITGYIDRYIPSISKGQHNVQISGRGKCQDIVDCSAIVTGMALGGYDGDNAETLIFGLVSKFGVTVQNYITDDTARANTTVPQFNVNLGETPWEIIDRISRWGQFLCYEDTFGNLVLSQVGSDSMESGFVEGINVEGASRTLAYDQRFSVYYAFIQATDQLSQQLQADIMSAVPVTDPDITRYRPKAIISEQTLNGQDIATMRLNWELARRVGRSQAVTLTCDTWRDNFGNLWEPNKLACVYLPSLKLDKALWVIGEVTYRRDDTGTHADLLLMPKEAYEPEPNVLQAQFVQIMAADSGSAAKTS</sequence>
<evidence type="ECO:0000259" key="2">
    <source>
        <dbReference type="Pfam" id="PF21929"/>
    </source>
</evidence>
<dbReference type="AlphaFoldDB" id="A0A511XP64"/>
<dbReference type="InterPro" id="IPR053982">
    <property type="entry name" value="Gp44/GpP-like_C"/>
</dbReference>
<dbReference type="InterPro" id="IPR049354">
    <property type="entry name" value="GpP-like_N"/>
</dbReference>
<keyword evidence="5" id="KW-1185">Reference proteome</keyword>
<dbReference type="Proteomes" id="UP000321746">
    <property type="component" value="Unassembled WGS sequence"/>
</dbReference>
<dbReference type="OrthoDB" id="9016931at2"/>
<dbReference type="InterPro" id="IPR026276">
    <property type="entry name" value="Baseplate_GpP"/>
</dbReference>
<dbReference type="Pfam" id="PF22255">
    <property type="entry name" value="Gp44-like_2nd"/>
    <property type="match status" value="1"/>
</dbReference>
<dbReference type="Gene3D" id="3.30.1920.10">
    <property type="entry name" value="Baseplate protein-like domains - 2 layer sandwich fold"/>
    <property type="match status" value="1"/>
</dbReference>
<evidence type="ECO:0000313" key="4">
    <source>
        <dbReference type="EMBL" id="GEN64694.1"/>
    </source>
</evidence>
<proteinExistence type="predicted"/>
<reference evidence="4 5" key="1">
    <citation type="submission" date="2019-07" db="EMBL/GenBank/DDBJ databases">
        <title>Whole genome shotgun sequence of Acetobacter oeni NBRC 105207.</title>
        <authorList>
            <person name="Hosoyama A."/>
            <person name="Uohara A."/>
            <person name="Ohji S."/>
            <person name="Ichikawa N."/>
        </authorList>
    </citation>
    <scope>NUCLEOTIDE SEQUENCE [LARGE SCALE GENOMIC DNA]</scope>
    <source>
        <strain evidence="4 5">NBRC 105207</strain>
    </source>
</reference>
<dbReference type="EMBL" id="BJYG01000050">
    <property type="protein sequence ID" value="GEN64694.1"/>
    <property type="molecule type" value="Genomic_DNA"/>
</dbReference>
<dbReference type="PIRSF" id="PIRSF004440">
    <property type="entry name" value="GpP"/>
    <property type="match status" value="1"/>
</dbReference>
<dbReference type="Pfam" id="PF21929">
    <property type="entry name" value="GpP_4th"/>
    <property type="match status" value="1"/>
</dbReference>
<evidence type="ECO:0000259" key="1">
    <source>
        <dbReference type="Pfam" id="PF21683"/>
    </source>
</evidence>